<dbReference type="InterPro" id="IPR050903">
    <property type="entry name" value="Bact_Chemotaxis_MeTrfase"/>
</dbReference>
<evidence type="ECO:0000256" key="3">
    <source>
        <dbReference type="ARBA" id="ARBA00022603"/>
    </source>
</evidence>
<sequence>MSELRNGDYETFKRLFFNLTGIDLCLYKEEQMKRRLNTLRMRHGFSSFEDLAHHLREDHALLDETLSRMTINVTEFFRNRQRWTVLEKKISQMASRKGAITVWSAACSTGEEAYSLAILMSKYLPQNQFSILATDIDEKVLQRARDGIYPELAIHGLNADERRFFINKGSQFEVQPQLKQSVHFRKHDLLLDPPPKSFDLIVCRNVLIYFTEEGKQSIYHKLGQALKPEGILFVGSTEQIFNAARYQLKASETFFYEKL</sequence>
<dbReference type="SMART" id="SM00138">
    <property type="entry name" value="MeTrc"/>
    <property type="match status" value="1"/>
</dbReference>
<dbReference type="Proteomes" id="UP000326951">
    <property type="component" value="Chromosome"/>
</dbReference>
<reference evidence="7 8" key="1">
    <citation type="submission" date="2019-09" db="EMBL/GenBank/DDBJ databases">
        <title>Complete genome sequence of Sporolactobacillus terrae 70-3.</title>
        <authorList>
            <person name="Tanaka N."/>
            <person name="Shiwa Y."/>
            <person name="Fujita N."/>
            <person name="Tanasupawat S."/>
        </authorList>
    </citation>
    <scope>NUCLEOTIDE SEQUENCE [LARGE SCALE GENOMIC DNA]</scope>
    <source>
        <strain evidence="7 8">70-3</strain>
    </source>
</reference>
<keyword evidence="3 7" id="KW-0489">Methyltransferase</keyword>
<keyword evidence="4 7" id="KW-0808">Transferase</keyword>
<evidence type="ECO:0000313" key="8">
    <source>
        <dbReference type="Proteomes" id="UP000326951"/>
    </source>
</evidence>
<protein>
    <recommendedName>
        <fullName evidence="2">protein-glutamate O-methyltransferase</fullName>
        <ecNumber evidence="2">2.1.1.80</ecNumber>
    </recommendedName>
</protein>
<dbReference type="InterPro" id="IPR000780">
    <property type="entry name" value="CheR_MeTrfase"/>
</dbReference>
<dbReference type="Gene3D" id="3.40.50.150">
    <property type="entry name" value="Vaccinia Virus protein VP39"/>
    <property type="match status" value="1"/>
</dbReference>
<accession>A0A5K7X1Y2</accession>
<evidence type="ECO:0000259" key="6">
    <source>
        <dbReference type="PROSITE" id="PS50123"/>
    </source>
</evidence>
<dbReference type="InterPro" id="IPR029063">
    <property type="entry name" value="SAM-dependent_MTases_sf"/>
</dbReference>
<evidence type="ECO:0000256" key="4">
    <source>
        <dbReference type="ARBA" id="ARBA00022679"/>
    </source>
</evidence>
<dbReference type="EMBL" id="AP021853">
    <property type="protein sequence ID" value="BBN98938.1"/>
    <property type="molecule type" value="Genomic_DNA"/>
</dbReference>
<dbReference type="PROSITE" id="PS50123">
    <property type="entry name" value="CHER"/>
    <property type="match status" value="1"/>
</dbReference>
<evidence type="ECO:0000256" key="5">
    <source>
        <dbReference type="ARBA" id="ARBA00022691"/>
    </source>
</evidence>
<dbReference type="Pfam" id="PF01739">
    <property type="entry name" value="CheR"/>
    <property type="match status" value="1"/>
</dbReference>
<dbReference type="PANTHER" id="PTHR24422">
    <property type="entry name" value="CHEMOTAXIS PROTEIN METHYLTRANSFERASE"/>
    <property type="match status" value="1"/>
</dbReference>
<dbReference type="SUPFAM" id="SSF53335">
    <property type="entry name" value="S-adenosyl-L-methionine-dependent methyltransferases"/>
    <property type="match status" value="1"/>
</dbReference>
<evidence type="ECO:0000313" key="7">
    <source>
        <dbReference type="EMBL" id="BBN98938.1"/>
    </source>
</evidence>
<dbReference type="InterPro" id="IPR022642">
    <property type="entry name" value="CheR_C"/>
</dbReference>
<gene>
    <name evidence="7" type="primary">cheR</name>
    <name evidence="7" type="ORF">St703_16430</name>
</gene>
<dbReference type="RefSeq" id="WP_139692820.1">
    <property type="nucleotide sequence ID" value="NZ_AP021853.1"/>
</dbReference>
<dbReference type="PANTHER" id="PTHR24422:SF19">
    <property type="entry name" value="CHEMOTAXIS PROTEIN METHYLTRANSFERASE"/>
    <property type="match status" value="1"/>
</dbReference>
<dbReference type="Pfam" id="PF03705">
    <property type="entry name" value="CheR_N"/>
    <property type="match status" value="1"/>
</dbReference>
<dbReference type="SUPFAM" id="SSF47757">
    <property type="entry name" value="Chemotaxis receptor methyltransferase CheR, N-terminal domain"/>
    <property type="match status" value="1"/>
</dbReference>
<name>A0A5K7X1Y2_9BACL</name>
<dbReference type="GO" id="GO:0008983">
    <property type="term" value="F:protein-glutamate O-methyltransferase activity"/>
    <property type="evidence" value="ECO:0007669"/>
    <property type="project" value="UniProtKB-EC"/>
</dbReference>
<dbReference type="EC" id="2.1.1.80" evidence="2"/>
<proteinExistence type="predicted"/>
<evidence type="ECO:0000256" key="1">
    <source>
        <dbReference type="ARBA" id="ARBA00001541"/>
    </source>
</evidence>
<dbReference type="PRINTS" id="PR00996">
    <property type="entry name" value="CHERMTFRASE"/>
</dbReference>
<dbReference type="GO" id="GO:0032259">
    <property type="term" value="P:methylation"/>
    <property type="evidence" value="ECO:0007669"/>
    <property type="project" value="UniProtKB-KW"/>
</dbReference>
<dbReference type="AlphaFoldDB" id="A0A5K7X1Y2"/>
<dbReference type="InterPro" id="IPR036804">
    <property type="entry name" value="CheR_N_sf"/>
</dbReference>
<comment type="catalytic activity">
    <reaction evidence="1">
        <text>L-glutamyl-[protein] + S-adenosyl-L-methionine = [protein]-L-glutamate 5-O-methyl ester + S-adenosyl-L-homocysteine</text>
        <dbReference type="Rhea" id="RHEA:24452"/>
        <dbReference type="Rhea" id="RHEA-COMP:10208"/>
        <dbReference type="Rhea" id="RHEA-COMP:10311"/>
        <dbReference type="ChEBI" id="CHEBI:29973"/>
        <dbReference type="ChEBI" id="CHEBI:57856"/>
        <dbReference type="ChEBI" id="CHEBI:59789"/>
        <dbReference type="ChEBI" id="CHEBI:82795"/>
        <dbReference type="EC" id="2.1.1.80"/>
    </reaction>
</comment>
<organism evidence="7 8">
    <name type="scientific">Sporolactobacillus terrae</name>
    <dbReference type="NCBI Taxonomy" id="269673"/>
    <lineage>
        <taxon>Bacteria</taxon>
        <taxon>Bacillati</taxon>
        <taxon>Bacillota</taxon>
        <taxon>Bacilli</taxon>
        <taxon>Bacillales</taxon>
        <taxon>Sporolactobacillaceae</taxon>
        <taxon>Sporolactobacillus</taxon>
    </lineage>
</organism>
<keyword evidence="5" id="KW-0949">S-adenosyl-L-methionine</keyword>
<dbReference type="Gene3D" id="1.10.155.10">
    <property type="entry name" value="Chemotaxis receptor methyltransferase CheR, N-terminal domain"/>
    <property type="match status" value="1"/>
</dbReference>
<evidence type="ECO:0000256" key="2">
    <source>
        <dbReference type="ARBA" id="ARBA00012534"/>
    </source>
</evidence>
<dbReference type="InterPro" id="IPR022641">
    <property type="entry name" value="CheR_N"/>
</dbReference>
<feature type="domain" description="CheR-type methyltransferase" evidence="6">
    <location>
        <begin position="1"/>
        <end position="259"/>
    </location>
</feature>
<dbReference type="CDD" id="cd02440">
    <property type="entry name" value="AdoMet_MTases"/>
    <property type="match status" value="1"/>
</dbReference>